<dbReference type="AlphaFoldDB" id="A0A9D2C5Q3"/>
<evidence type="ECO:0000313" key="3">
    <source>
        <dbReference type="EMBL" id="HIY59140.1"/>
    </source>
</evidence>
<dbReference type="GO" id="GO:0006508">
    <property type="term" value="P:proteolysis"/>
    <property type="evidence" value="ECO:0007669"/>
    <property type="project" value="UniProtKB-KW"/>
</dbReference>
<accession>A0A9D2C5Q3</accession>
<proteinExistence type="predicted"/>
<evidence type="ECO:0000259" key="2">
    <source>
        <dbReference type="Pfam" id="PF14343"/>
    </source>
</evidence>
<dbReference type="GO" id="GO:0008233">
    <property type="term" value="F:peptidase activity"/>
    <property type="evidence" value="ECO:0007669"/>
    <property type="project" value="UniProtKB-KW"/>
</dbReference>
<protein>
    <submittedName>
        <fullName evidence="3">Protease complex subunit PrcB family protein</fullName>
    </submittedName>
</protein>
<keyword evidence="3" id="KW-0378">Hydrolase</keyword>
<sequence length="157" mass="16857">MGKNHGKSVRGPLGKALFGRAALLKAFCLAAVCFAAVSFSACVPSAGQEESKDDMEFTVVSEDRLPKELAQIVNEKKQNAFKLTYADAGYLYICTGYGKQDSGGYSITVDALYETENAIYVNTNLLGPKAGSAAGSSPSYPYIVIKVEFRDKTVVFD</sequence>
<reference evidence="3" key="1">
    <citation type="journal article" date="2021" name="PeerJ">
        <title>Extensive microbial diversity within the chicken gut microbiome revealed by metagenomics and culture.</title>
        <authorList>
            <person name="Gilroy R."/>
            <person name="Ravi A."/>
            <person name="Getino M."/>
            <person name="Pursley I."/>
            <person name="Horton D.L."/>
            <person name="Alikhan N.F."/>
            <person name="Baker D."/>
            <person name="Gharbi K."/>
            <person name="Hall N."/>
            <person name="Watson M."/>
            <person name="Adriaenssens E.M."/>
            <person name="Foster-Nyarko E."/>
            <person name="Jarju S."/>
            <person name="Secka A."/>
            <person name="Antonio M."/>
            <person name="Oren A."/>
            <person name="Chaudhuri R.R."/>
            <person name="La Ragione R."/>
            <person name="Hildebrand F."/>
            <person name="Pallen M.J."/>
        </authorList>
    </citation>
    <scope>NUCLEOTIDE SEQUENCE</scope>
    <source>
        <strain evidence="3">ChiSxjej3B15-24422</strain>
    </source>
</reference>
<evidence type="ECO:0000313" key="4">
    <source>
        <dbReference type="Proteomes" id="UP000824007"/>
    </source>
</evidence>
<dbReference type="EMBL" id="DXDD01000003">
    <property type="protein sequence ID" value="HIY59140.1"/>
    <property type="molecule type" value="Genomic_DNA"/>
</dbReference>
<comment type="caution">
    <text evidence="3">The sequence shown here is derived from an EMBL/GenBank/DDBJ whole genome shotgun (WGS) entry which is preliminary data.</text>
</comment>
<organism evidence="3 4">
    <name type="scientific">Candidatus Eisenbergiella pullistercoris</name>
    <dbReference type="NCBI Taxonomy" id="2838555"/>
    <lineage>
        <taxon>Bacteria</taxon>
        <taxon>Bacillati</taxon>
        <taxon>Bacillota</taxon>
        <taxon>Clostridia</taxon>
        <taxon>Lachnospirales</taxon>
        <taxon>Lachnospiraceae</taxon>
        <taxon>Eisenbergiella</taxon>
    </lineage>
</organism>
<evidence type="ECO:0000256" key="1">
    <source>
        <dbReference type="SAM" id="SignalP"/>
    </source>
</evidence>
<keyword evidence="3" id="KW-0645">Protease</keyword>
<gene>
    <name evidence="3" type="ORF">H9831_00425</name>
</gene>
<name>A0A9D2C5Q3_9FIRM</name>
<feature type="signal peptide" evidence="1">
    <location>
        <begin position="1"/>
        <end position="35"/>
    </location>
</feature>
<dbReference type="Proteomes" id="UP000824007">
    <property type="component" value="Unassembled WGS sequence"/>
</dbReference>
<reference evidence="3" key="2">
    <citation type="submission" date="2021-04" db="EMBL/GenBank/DDBJ databases">
        <authorList>
            <person name="Gilroy R."/>
        </authorList>
    </citation>
    <scope>NUCLEOTIDE SEQUENCE</scope>
    <source>
        <strain evidence="3">ChiSxjej3B15-24422</strain>
    </source>
</reference>
<feature type="domain" description="PrcB C-terminal" evidence="2">
    <location>
        <begin position="91"/>
        <end position="148"/>
    </location>
</feature>
<keyword evidence="1" id="KW-0732">Signal</keyword>
<dbReference type="Pfam" id="PF14343">
    <property type="entry name" value="PrcB_C"/>
    <property type="match status" value="1"/>
</dbReference>
<feature type="chain" id="PRO_5039411532" evidence="1">
    <location>
        <begin position="36"/>
        <end position="157"/>
    </location>
</feature>
<dbReference type="InterPro" id="IPR025748">
    <property type="entry name" value="PrcB_C_dom"/>
</dbReference>